<dbReference type="EMBL" id="JABSTU010000003">
    <property type="protein sequence ID" value="KAH8036186.1"/>
    <property type="molecule type" value="Genomic_DNA"/>
</dbReference>
<gene>
    <name evidence="2" type="ORF">HPB51_019591</name>
</gene>
<keyword evidence="3" id="KW-1185">Reference proteome</keyword>
<evidence type="ECO:0000313" key="3">
    <source>
        <dbReference type="Proteomes" id="UP000821866"/>
    </source>
</evidence>
<name>A0A9J6EP21_RHIMP</name>
<evidence type="ECO:0000313" key="2">
    <source>
        <dbReference type="EMBL" id="KAH8036186.1"/>
    </source>
</evidence>
<evidence type="ECO:0008006" key="4">
    <source>
        <dbReference type="Google" id="ProtNLM"/>
    </source>
</evidence>
<protein>
    <recommendedName>
        <fullName evidence="4">Secreted protein</fullName>
    </recommendedName>
</protein>
<reference evidence="2" key="2">
    <citation type="submission" date="2021-09" db="EMBL/GenBank/DDBJ databases">
        <authorList>
            <person name="Jia N."/>
            <person name="Wang J."/>
            <person name="Shi W."/>
            <person name="Du L."/>
            <person name="Sun Y."/>
            <person name="Zhan W."/>
            <person name="Jiang J."/>
            <person name="Wang Q."/>
            <person name="Zhang B."/>
            <person name="Ji P."/>
            <person name="Sakyi L.B."/>
            <person name="Cui X."/>
            <person name="Yuan T."/>
            <person name="Jiang B."/>
            <person name="Yang W."/>
            <person name="Lam T.T.-Y."/>
            <person name="Chang Q."/>
            <person name="Ding S."/>
            <person name="Wang X."/>
            <person name="Zhu J."/>
            <person name="Ruan X."/>
            <person name="Zhao L."/>
            <person name="Wei J."/>
            <person name="Que T."/>
            <person name="Du C."/>
            <person name="Cheng J."/>
            <person name="Dai P."/>
            <person name="Han X."/>
            <person name="Huang E."/>
            <person name="Gao Y."/>
            <person name="Liu J."/>
            <person name="Shao H."/>
            <person name="Ye R."/>
            <person name="Li L."/>
            <person name="Wei W."/>
            <person name="Wang X."/>
            <person name="Wang C."/>
            <person name="Huo Q."/>
            <person name="Li W."/>
            <person name="Guo W."/>
            <person name="Chen H."/>
            <person name="Chen S."/>
            <person name="Zhou L."/>
            <person name="Zhou L."/>
            <person name="Ni X."/>
            <person name="Tian J."/>
            <person name="Zhou Y."/>
            <person name="Sheng Y."/>
            <person name="Liu T."/>
            <person name="Pan Y."/>
            <person name="Xia L."/>
            <person name="Li J."/>
            <person name="Zhao F."/>
            <person name="Cao W."/>
        </authorList>
    </citation>
    <scope>NUCLEOTIDE SEQUENCE</scope>
    <source>
        <strain evidence="2">Rmic-2018</strain>
        <tissue evidence="2">Larvae</tissue>
    </source>
</reference>
<accession>A0A9J6EP21</accession>
<feature type="chain" id="PRO_5039890732" description="Secreted protein" evidence="1">
    <location>
        <begin position="24"/>
        <end position="186"/>
    </location>
</feature>
<organism evidence="2 3">
    <name type="scientific">Rhipicephalus microplus</name>
    <name type="common">Cattle tick</name>
    <name type="synonym">Boophilus microplus</name>
    <dbReference type="NCBI Taxonomy" id="6941"/>
    <lineage>
        <taxon>Eukaryota</taxon>
        <taxon>Metazoa</taxon>
        <taxon>Ecdysozoa</taxon>
        <taxon>Arthropoda</taxon>
        <taxon>Chelicerata</taxon>
        <taxon>Arachnida</taxon>
        <taxon>Acari</taxon>
        <taxon>Parasitiformes</taxon>
        <taxon>Ixodida</taxon>
        <taxon>Ixodoidea</taxon>
        <taxon>Ixodidae</taxon>
        <taxon>Rhipicephalinae</taxon>
        <taxon>Rhipicephalus</taxon>
        <taxon>Boophilus</taxon>
    </lineage>
</organism>
<comment type="caution">
    <text evidence="2">The sequence shown here is derived from an EMBL/GenBank/DDBJ whole genome shotgun (WGS) entry which is preliminary data.</text>
</comment>
<dbReference type="Proteomes" id="UP000821866">
    <property type="component" value="Chromosome 11"/>
</dbReference>
<sequence>MRTVRNPFVFLLQIINLLPPVRAGCSGSCKTTSAHACDAPIGHVPDLRVSTPWDSLRRGQATACAVDDWQVAAPCNSAVSSRPAAISTIGRGGCTRMRTIPAALLGSLWKASESRAHVPLQCKPDFDTFRSGASSRGPRGVFCDTECQVLKPWLEEEPACGWKRFWDKHKAPLQRADTRITLKKYG</sequence>
<dbReference type="AlphaFoldDB" id="A0A9J6EP21"/>
<evidence type="ECO:0000256" key="1">
    <source>
        <dbReference type="SAM" id="SignalP"/>
    </source>
</evidence>
<keyword evidence="1" id="KW-0732">Signal</keyword>
<reference evidence="2" key="1">
    <citation type="journal article" date="2020" name="Cell">
        <title>Large-Scale Comparative Analyses of Tick Genomes Elucidate Their Genetic Diversity and Vector Capacities.</title>
        <authorList>
            <consortium name="Tick Genome and Microbiome Consortium (TIGMIC)"/>
            <person name="Jia N."/>
            <person name="Wang J."/>
            <person name="Shi W."/>
            <person name="Du L."/>
            <person name="Sun Y."/>
            <person name="Zhan W."/>
            <person name="Jiang J.F."/>
            <person name="Wang Q."/>
            <person name="Zhang B."/>
            <person name="Ji P."/>
            <person name="Bell-Sakyi L."/>
            <person name="Cui X.M."/>
            <person name="Yuan T.T."/>
            <person name="Jiang B.G."/>
            <person name="Yang W.F."/>
            <person name="Lam T.T."/>
            <person name="Chang Q.C."/>
            <person name="Ding S.J."/>
            <person name="Wang X.J."/>
            <person name="Zhu J.G."/>
            <person name="Ruan X.D."/>
            <person name="Zhao L."/>
            <person name="Wei J.T."/>
            <person name="Ye R.Z."/>
            <person name="Que T.C."/>
            <person name="Du C.H."/>
            <person name="Zhou Y.H."/>
            <person name="Cheng J.X."/>
            <person name="Dai P.F."/>
            <person name="Guo W.B."/>
            <person name="Han X.H."/>
            <person name="Huang E.J."/>
            <person name="Li L.F."/>
            <person name="Wei W."/>
            <person name="Gao Y.C."/>
            <person name="Liu J.Z."/>
            <person name="Shao H.Z."/>
            <person name="Wang X."/>
            <person name="Wang C.C."/>
            <person name="Yang T.C."/>
            <person name="Huo Q.B."/>
            <person name="Li W."/>
            <person name="Chen H.Y."/>
            <person name="Chen S.E."/>
            <person name="Zhou L.G."/>
            <person name="Ni X.B."/>
            <person name="Tian J.H."/>
            <person name="Sheng Y."/>
            <person name="Liu T."/>
            <person name="Pan Y.S."/>
            <person name="Xia L.Y."/>
            <person name="Li J."/>
            <person name="Zhao F."/>
            <person name="Cao W.C."/>
        </authorList>
    </citation>
    <scope>NUCLEOTIDE SEQUENCE</scope>
    <source>
        <strain evidence="2">Rmic-2018</strain>
    </source>
</reference>
<feature type="signal peptide" evidence="1">
    <location>
        <begin position="1"/>
        <end position="23"/>
    </location>
</feature>
<proteinExistence type="predicted"/>